<dbReference type="SUPFAM" id="SSF46689">
    <property type="entry name" value="Homeodomain-like"/>
    <property type="match status" value="1"/>
</dbReference>
<proteinExistence type="predicted"/>
<evidence type="ECO:0000313" key="5">
    <source>
        <dbReference type="Proteomes" id="UP000253083"/>
    </source>
</evidence>
<dbReference type="GO" id="GO:0003677">
    <property type="term" value="F:DNA binding"/>
    <property type="evidence" value="ECO:0007669"/>
    <property type="project" value="UniProtKB-UniRule"/>
</dbReference>
<accession>A0A395JK33</accession>
<dbReference type="Pfam" id="PF00440">
    <property type="entry name" value="TetR_N"/>
    <property type="match status" value="1"/>
</dbReference>
<sequence length="195" mass="22200">MDLRKRRSQEKLQIALAHHLQSKTIDEITIGELTKTAGVSRQTFYSNFDSKQSILLTRIENLFEKSWTRTESLVQNSEIGREEFVEISMRNLLEECDKERILMRAAFTGQAGIQCLSLLKSLVSRLISDRILFQFNHNFNARQLDTIADFYAGGIIGTVQGWLLDDTPMKDIASVARQIGRLVPHGLDGYISHSN</sequence>
<dbReference type="InterPro" id="IPR001647">
    <property type="entry name" value="HTH_TetR"/>
</dbReference>
<name>A0A395JK33_9GAMM</name>
<dbReference type="RefSeq" id="WP_170132012.1">
    <property type="nucleotide sequence ID" value="NZ_QNRT01000002.1"/>
</dbReference>
<gene>
    <name evidence="4" type="ORF">DFR28_102305</name>
</gene>
<dbReference type="EMBL" id="QNRT01000002">
    <property type="protein sequence ID" value="RBP50889.1"/>
    <property type="molecule type" value="Genomic_DNA"/>
</dbReference>
<feature type="DNA-binding region" description="H-T-H motif" evidence="2">
    <location>
        <begin position="29"/>
        <end position="48"/>
    </location>
</feature>
<evidence type="ECO:0000313" key="4">
    <source>
        <dbReference type="EMBL" id="RBP50889.1"/>
    </source>
</evidence>
<keyword evidence="1 2" id="KW-0238">DNA-binding</keyword>
<protein>
    <submittedName>
        <fullName evidence="4">TetR family transcriptional regulator</fullName>
    </submittedName>
</protein>
<dbReference type="PANTHER" id="PTHR43479">
    <property type="entry name" value="ACREF/ENVCD OPERON REPRESSOR-RELATED"/>
    <property type="match status" value="1"/>
</dbReference>
<keyword evidence="5" id="KW-1185">Reference proteome</keyword>
<dbReference type="InParanoid" id="A0A395JK33"/>
<dbReference type="AlphaFoldDB" id="A0A395JK33"/>
<dbReference type="InterPro" id="IPR039532">
    <property type="entry name" value="TetR_C_Firmicutes"/>
</dbReference>
<dbReference type="PANTHER" id="PTHR43479:SF11">
    <property type="entry name" value="ACREF_ENVCD OPERON REPRESSOR-RELATED"/>
    <property type="match status" value="1"/>
</dbReference>
<dbReference type="InterPro" id="IPR009057">
    <property type="entry name" value="Homeodomain-like_sf"/>
</dbReference>
<evidence type="ECO:0000256" key="1">
    <source>
        <dbReference type="ARBA" id="ARBA00023125"/>
    </source>
</evidence>
<dbReference type="InterPro" id="IPR050624">
    <property type="entry name" value="HTH-type_Tx_Regulator"/>
</dbReference>
<reference evidence="4 5" key="1">
    <citation type="submission" date="2018-06" db="EMBL/GenBank/DDBJ databases">
        <title>Genomic Encyclopedia of Type Strains, Phase IV (KMG-IV): sequencing the most valuable type-strain genomes for metagenomic binning, comparative biology and taxonomic classification.</title>
        <authorList>
            <person name="Goeker M."/>
        </authorList>
    </citation>
    <scope>NUCLEOTIDE SEQUENCE [LARGE SCALE GENOMIC DNA]</scope>
    <source>
        <strain evidence="4 5">DSM 24032</strain>
    </source>
</reference>
<dbReference type="Pfam" id="PF14278">
    <property type="entry name" value="TetR_C_8"/>
    <property type="match status" value="1"/>
</dbReference>
<dbReference type="PROSITE" id="PS50977">
    <property type="entry name" value="HTH_TETR_2"/>
    <property type="match status" value="1"/>
</dbReference>
<feature type="domain" description="HTH tetR-type" evidence="3">
    <location>
        <begin position="6"/>
        <end position="66"/>
    </location>
</feature>
<dbReference type="Gene3D" id="1.10.357.10">
    <property type="entry name" value="Tetracycline Repressor, domain 2"/>
    <property type="match status" value="1"/>
</dbReference>
<evidence type="ECO:0000259" key="3">
    <source>
        <dbReference type="PROSITE" id="PS50977"/>
    </source>
</evidence>
<organism evidence="4 5">
    <name type="scientific">Arenicella xantha</name>
    <dbReference type="NCBI Taxonomy" id="644221"/>
    <lineage>
        <taxon>Bacteria</taxon>
        <taxon>Pseudomonadati</taxon>
        <taxon>Pseudomonadota</taxon>
        <taxon>Gammaproteobacteria</taxon>
        <taxon>Arenicellales</taxon>
        <taxon>Arenicellaceae</taxon>
        <taxon>Arenicella</taxon>
    </lineage>
</organism>
<evidence type="ECO:0000256" key="2">
    <source>
        <dbReference type="PROSITE-ProRule" id="PRU00335"/>
    </source>
</evidence>
<comment type="caution">
    <text evidence="4">The sequence shown here is derived from an EMBL/GenBank/DDBJ whole genome shotgun (WGS) entry which is preliminary data.</text>
</comment>
<dbReference type="Proteomes" id="UP000253083">
    <property type="component" value="Unassembled WGS sequence"/>
</dbReference>